<proteinExistence type="predicted"/>
<organism evidence="2 3">
    <name type="scientific">Acetobacter ascendens</name>
    <dbReference type="NCBI Taxonomy" id="481146"/>
    <lineage>
        <taxon>Bacteria</taxon>
        <taxon>Pseudomonadati</taxon>
        <taxon>Pseudomonadota</taxon>
        <taxon>Alphaproteobacteria</taxon>
        <taxon>Acetobacterales</taxon>
        <taxon>Acetobacteraceae</taxon>
        <taxon>Acetobacter</taxon>
    </lineage>
</organism>
<evidence type="ECO:0000313" key="3">
    <source>
        <dbReference type="Proteomes" id="UP000195633"/>
    </source>
</evidence>
<dbReference type="EMBL" id="CP021524">
    <property type="protein sequence ID" value="ARW11338.1"/>
    <property type="molecule type" value="Genomic_DNA"/>
</dbReference>
<dbReference type="InterPro" id="IPR029058">
    <property type="entry name" value="AB_hydrolase_fold"/>
</dbReference>
<keyword evidence="1" id="KW-0812">Transmembrane</keyword>
<reference evidence="2 3" key="1">
    <citation type="submission" date="2017-05" db="EMBL/GenBank/DDBJ databases">
        <title>Genome sequence of Acetobacter pasteurianus subsp. ascendens strain SRCM101447.</title>
        <authorList>
            <person name="Cho S.H."/>
        </authorList>
    </citation>
    <scope>NUCLEOTIDE SEQUENCE [LARGE SCALE GENOMIC DNA]</scope>
    <source>
        <strain evidence="2 3">SRCM101447</strain>
    </source>
</reference>
<dbReference type="Proteomes" id="UP000195633">
    <property type="component" value="Chromosome"/>
</dbReference>
<sequence length="146" mass="16602">MAIRIHGLTHFPNIWFQPENTILIGMSMGGAILRPVLPLLTLGLPVLWLTMSCLIWGVLQIVTRQPRRPRTVQKTLTSYGRSTMHAGRSGLKQPNRPSSFLDLITLRDVSEKIVADVLIFVGERDHFVPACSSRRFYQDLYRCKIS</sequence>
<evidence type="ECO:0000313" key="2">
    <source>
        <dbReference type="EMBL" id="ARW11338.1"/>
    </source>
</evidence>
<dbReference type="SUPFAM" id="SSF53474">
    <property type="entry name" value="alpha/beta-Hydrolases"/>
    <property type="match status" value="1"/>
</dbReference>
<keyword evidence="1" id="KW-1133">Transmembrane helix</keyword>
<dbReference type="Gene3D" id="3.40.50.1820">
    <property type="entry name" value="alpha/beta hydrolase"/>
    <property type="match status" value="1"/>
</dbReference>
<name>A0A1Y0V6M4_9PROT</name>
<protein>
    <submittedName>
        <fullName evidence="2">Uncharacterized protein</fullName>
    </submittedName>
</protein>
<keyword evidence="1" id="KW-0472">Membrane</keyword>
<dbReference type="AlphaFoldDB" id="A0A1Y0V6M4"/>
<accession>A0A1Y0V6M4</accession>
<gene>
    <name evidence="2" type="ORF">S101447_02292</name>
</gene>
<evidence type="ECO:0000256" key="1">
    <source>
        <dbReference type="SAM" id="Phobius"/>
    </source>
</evidence>
<feature type="transmembrane region" description="Helical" evidence="1">
    <location>
        <begin position="36"/>
        <end position="59"/>
    </location>
</feature>